<organism evidence="2">
    <name type="scientific">Petromyces alliaceus</name>
    <name type="common">Aspergillus alliaceus</name>
    <dbReference type="NCBI Taxonomy" id="209559"/>
    <lineage>
        <taxon>Eukaryota</taxon>
        <taxon>Fungi</taxon>
        <taxon>Dikarya</taxon>
        <taxon>Ascomycota</taxon>
        <taxon>Pezizomycotina</taxon>
        <taxon>Eurotiomycetes</taxon>
        <taxon>Eurotiomycetidae</taxon>
        <taxon>Eurotiales</taxon>
        <taxon>Aspergillaceae</taxon>
        <taxon>Aspergillus</taxon>
        <taxon>Aspergillus subgen. Circumdati</taxon>
    </lineage>
</organism>
<accession>A0A5N7CLT5</accession>
<sequence>MKYLTRWRSKRKAPGIPDKYQAPEPEEIQIQQPAQPNDAAAVPGPPSIHATWFNVHDHSDFRSISLNLPATMDEITIAIGNHVKDGAYHIVSMSASAYSITVVCSTERSRVEFGELVQKMKGEVGKNGIISPEELMLLREWEAKWGVVEQMPTVEGVLDWDSEPNHRVLSARQSSTDLSGRRDWN</sequence>
<name>A0A5N7CLT5_PETAA</name>
<dbReference type="OrthoDB" id="3518210at2759"/>
<evidence type="ECO:0000256" key="1">
    <source>
        <dbReference type="SAM" id="MobiDB-lite"/>
    </source>
</evidence>
<evidence type="ECO:0000313" key="2">
    <source>
        <dbReference type="EMBL" id="KAE8394628.1"/>
    </source>
</evidence>
<reference evidence="2" key="1">
    <citation type="submission" date="2019-04" db="EMBL/GenBank/DDBJ databases">
        <title>Friends and foes A comparative genomics studyof 23 Aspergillus species from section Flavi.</title>
        <authorList>
            <consortium name="DOE Joint Genome Institute"/>
            <person name="Kjaerbolling I."/>
            <person name="Vesth T."/>
            <person name="Frisvad J.C."/>
            <person name="Nybo J.L."/>
            <person name="Theobald S."/>
            <person name="Kildgaard S."/>
            <person name="Isbrandt T."/>
            <person name="Kuo A."/>
            <person name="Sato A."/>
            <person name="Lyhne E.K."/>
            <person name="Kogle M.E."/>
            <person name="Wiebenga A."/>
            <person name="Kun R.S."/>
            <person name="Lubbers R.J."/>
            <person name="Makela M.R."/>
            <person name="Barry K."/>
            <person name="Chovatia M."/>
            <person name="Clum A."/>
            <person name="Daum C."/>
            <person name="Haridas S."/>
            <person name="He G."/>
            <person name="LaButti K."/>
            <person name="Lipzen A."/>
            <person name="Mondo S."/>
            <person name="Riley R."/>
            <person name="Salamov A."/>
            <person name="Simmons B.A."/>
            <person name="Magnuson J.K."/>
            <person name="Henrissat B."/>
            <person name="Mortensen U.H."/>
            <person name="Larsen T.O."/>
            <person name="Devries R.P."/>
            <person name="Grigoriev I.V."/>
            <person name="Machida M."/>
            <person name="Baker S.E."/>
            <person name="Andersen M.R."/>
        </authorList>
    </citation>
    <scope>NUCLEOTIDE SEQUENCE [LARGE SCALE GENOMIC DNA]</scope>
    <source>
        <strain evidence="2">IBT 14317</strain>
    </source>
</reference>
<feature type="region of interest" description="Disordered" evidence="1">
    <location>
        <begin position="1"/>
        <end position="23"/>
    </location>
</feature>
<proteinExistence type="predicted"/>
<dbReference type="AlphaFoldDB" id="A0A5N7CLT5"/>
<dbReference type="Proteomes" id="UP000326877">
    <property type="component" value="Unassembled WGS sequence"/>
</dbReference>
<dbReference type="EMBL" id="ML735222">
    <property type="protein sequence ID" value="KAE8394628.1"/>
    <property type="molecule type" value="Genomic_DNA"/>
</dbReference>
<feature type="compositionally biased region" description="Basic residues" evidence="1">
    <location>
        <begin position="1"/>
        <end position="13"/>
    </location>
</feature>
<protein>
    <submittedName>
        <fullName evidence="2">Uncharacterized protein</fullName>
    </submittedName>
</protein>
<gene>
    <name evidence="2" type="ORF">BDV23DRAFT_146828</name>
</gene>